<keyword evidence="2" id="KW-0496">Mitochondrion</keyword>
<protein>
    <submittedName>
        <fullName evidence="6">Succinate dehydrogenase assembly factor 2, mitochondrial</fullName>
    </submittedName>
</protein>
<dbReference type="Pfam" id="PF03937">
    <property type="entry name" value="Sdh5"/>
    <property type="match status" value="1"/>
</dbReference>
<organism evidence="6">
    <name type="scientific">Angiostrongylus costaricensis</name>
    <name type="common">Nematode worm</name>
    <dbReference type="NCBI Taxonomy" id="334426"/>
    <lineage>
        <taxon>Eukaryota</taxon>
        <taxon>Metazoa</taxon>
        <taxon>Ecdysozoa</taxon>
        <taxon>Nematoda</taxon>
        <taxon>Chromadorea</taxon>
        <taxon>Rhabditida</taxon>
        <taxon>Rhabditina</taxon>
        <taxon>Rhabditomorpha</taxon>
        <taxon>Strongyloidea</taxon>
        <taxon>Metastrongylidae</taxon>
        <taxon>Angiostrongylus</taxon>
    </lineage>
</organism>
<dbReference type="OMA" id="HMEWDLF"/>
<keyword evidence="3" id="KW-0143">Chaperone</keyword>
<comment type="subcellular location">
    <subcellularLocation>
        <location evidence="1">Mitochondrion matrix</location>
    </subcellularLocation>
</comment>
<reference evidence="6" key="1">
    <citation type="submission" date="2017-02" db="UniProtKB">
        <authorList>
            <consortium name="WormBaseParasite"/>
        </authorList>
    </citation>
    <scope>IDENTIFICATION</scope>
</reference>
<dbReference type="EMBL" id="UYYA01003944">
    <property type="protein sequence ID" value="VDM58004.1"/>
    <property type="molecule type" value="Genomic_DNA"/>
</dbReference>
<name>A0A0R3PN41_ANGCS</name>
<accession>A0A0R3PN41</accession>
<evidence type="ECO:0000256" key="1">
    <source>
        <dbReference type="ARBA" id="ARBA00004305"/>
    </source>
</evidence>
<dbReference type="InterPro" id="IPR005631">
    <property type="entry name" value="SDH"/>
</dbReference>
<evidence type="ECO:0000256" key="3">
    <source>
        <dbReference type="ARBA" id="ARBA00023186"/>
    </source>
</evidence>
<proteinExistence type="predicted"/>
<dbReference type="Proteomes" id="UP000267027">
    <property type="component" value="Unassembled WGS sequence"/>
</dbReference>
<dbReference type="PANTHER" id="PTHR12469">
    <property type="entry name" value="PROTEIN EMI5 HOMOLOG, MITOCHONDRIAL"/>
    <property type="match status" value="1"/>
</dbReference>
<dbReference type="WBParaSite" id="ACOC_0000641801-mRNA-1">
    <property type="protein sequence ID" value="ACOC_0000641801-mRNA-1"/>
    <property type="gene ID" value="ACOC_0000641801"/>
</dbReference>
<dbReference type="OrthoDB" id="284292at2759"/>
<keyword evidence="5" id="KW-1185">Reference proteome</keyword>
<evidence type="ECO:0000256" key="2">
    <source>
        <dbReference type="ARBA" id="ARBA00023128"/>
    </source>
</evidence>
<dbReference type="FunFam" id="1.10.150.250:FF:000002">
    <property type="entry name" value="Succinate dehydrogenase assembly factor 2, mitochondrial"/>
    <property type="match status" value="1"/>
</dbReference>
<dbReference type="Gene3D" id="1.10.150.250">
    <property type="entry name" value="Flavinator of succinate dehydrogenase"/>
    <property type="match status" value="1"/>
</dbReference>
<dbReference type="PANTHER" id="PTHR12469:SF2">
    <property type="entry name" value="SUCCINATE DEHYDROGENASE ASSEMBLY FACTOR 2, MITOCHONDRIAL"/>
    <property type="match status" value="1"/>
</dbReference>
<evidence type="ECO:0000313" key="6">
    <source>
        <dbReference type="WBParaSite" id="ACOC_0000641801-mRNA-1"/>
    </source>
</evidence>
<sequence length="100" mass="11933">MLRNRILCSRSRLLYQSRKRGILENDIILGEFAEKHLPTMEREDLLSYDKLINGEHMEWDLYYFMCGKKEPPEEVAGSTVFKMVKKFVDEREFSGRIPMK</sequence>
<dbReference type="AlphaFoldDB" id="A0A0R3PN41"/>
<dbReference type="SUPFAM" id="SSF109910">
    <property type="entry name" value="YgfY-like"/>
    <property type="match status" value="1"/>
</dbReference>
<dbReference type="GO" id="GO:0006121">
    <property type="term" value="P:mitochondrial electron transport, succinate to ubiquinone"/>
    <property type="evidence" value="ECO:0007669"/>
    <property type="project" value="TreeGrafter"/>
</dbReference>
<evidence type="ECO:0000313" key="4">
    <source>
        <dbReference type="EMBL" id="VDM58004.1"/>
    </source>
</evidence>
<dbReference type="GO" id="GO:0005759">
    <property type="term" value="C:mitochondrial matrix"/>
    <property type="evidence" value="ECO:0007669"/>
    <property type="project" value="UniProtKB-SubCell"/>
</dbReference>
<dbReference type="STRING" id="334426.A0A0R3PN41"/>
<dbReference type="GO" id="GO:0034553">
    <property type="term" value="P:mitochondrial respiratory chain complex II assembly"/>
    <property type="evidence" value="ECO:0007669"/>
    <property type="project" value="TreeGrafter"/>
</dbReference>
<dbReference type="InterPro" id="IPR036714">
    <property type="entry name" value="SDH_sf"/>
</dbReference>
<gene>
    <name evidence="4" type="ORF">ACOC_LOCUS6419</name>
</gene>
<dbReference type="GO" id="GO:0006099">
    <property type="term" value="P:tricarboxylic acid cycle"/>
    <property type="evidence" value="ECO:0007669"/>
    <property type="project" value="TreeGrafter"/>
</dbReference>
<evidence type="ECO:0000313" key="5">
    <source>
        <dbReference type="Proteomes" id="UP000267027"/>
    </source>
</evidence>
<reference evidence="4 5" key="2">
    <citation type="submission" date="2018-11" db="EMBL/GenBank/DDBJ databases">
        <authorList>
            <consortium name="Pathogen Informatics"/>
        </authorList>
    </citation>
    <scope>NUCLEOTIDE SEQUENCE [LARGE SCALE GENOMIC DNA]</scope>
    <source>
        <strain evidence="4 5">Costa Rica</strain>
    </source>
</reference>